<evidence type="ECO:0000313" key="2">
    <source>
        <dbReference type="EMBL" id="JAP55617.1"/>
    </source>
</evidence>
<keyword evidence="1" id="KW-0812">Transmembrane</keyword>
<proteinExistence type="predicted"/>
<accession>A0A0X3Q075</accession>
<gene>
    <name evidence="2" type="primary">UBS3B</name>
    <name evidence="2" type="ORF">TR125041</name>
</gene>
<dbReference type="EMBL" id="GEEE01023427">
    <property type="protein sequence ID" value="JAP39798.1"/>
    <property type="molecule type" value="Transcribed_RNA"/>
</dbReference>
<dbReference type="EMBL" id="GEEE01007608">
    <property type="protein sequence ID" value="JAP55617.1"/>
    <property type="molecule type" value="Transcribed_RNA"/>
</dbReference>
<keyword evidence="1" id="KW-0472">Membrane</keyword>
<feature type="transmembrane region" description="Helical" evidence="1">
    <location>
        <begin position="21"/>
        <end position="40"/>
    </location>
</feature>
<sequence>MYGRTHKHADLQSFFPRLPPPCCSALLLITLLTCLITYNAHVVDLWLSHGPAAFSFVARIIAHRDVPFRNLYTFFSLFQRRIFATPLSPHIDFVRALVCL</sequence>
<dbReference type="AlphaFoldDB" id="A0A0X3Q075"/>
<organism evidence="2">
    <name type="scientific">Schistocephalus solidus</name>
    <name type="common">Tapeworm</name>
    <dbReference type="NCBI Taxonomy" id="70667"/>
    <lineage>
        <taxon>Eukaryota</taxon>
        <taxon>Metazoa</taxon>
        <taxon>Spiralia</taxon>
        <taxon>Lophotrochozoa</taxon>
        <taxon>Platyhelminthes</taxon>
        <taxon>Cestoda</taxon>
        <taxon>Eucestoda</taxon>
        <taxon>Diphyllobothriidea</taxon>
        <taxon>Diphyllobothriidae</taxon>
        <taxon>Schistocephalus</taxon>
    </lineage>
</organism>
<name>A0A0X3Q075_SCHSO</name>
<reference evidence="2" key="1">
    <citation type="submission" date="2016-01" db="EMBL/GenBank/DDBJ databases">
        <title>Reference transcriptome for the parasite Schistocephalus solidus: insights into the molecular evolution of parasitism.</title>
        <authorList>
            <person name="Hebert F.O."/>
            <person name="Grambauer S."/>
            <person name="Barber I."/>
            <person name="Landry C.R."/>
            <person name="Aubin-Horth N."/>
        </authorList>
    </citation>
    <scope>NUCLEOTIDE SEQUENCE</scope>
</reference>
<protein>
    <submittedName>
        <fullName evidence="2">Ubiquitin-associated and SH3 domain-containing protein B</fullName>
    </submittedName>
</protein>
<evidence type="ECO:0000256" key="1">
    <source>
        <dbReference type="SAM" id="Phobius"/>
    </source>
</evidence>
<keyword evidence="1" id="KW-1133">Transmembrane helix</keyword>